<dbReference type="GO" id="GO:0005524">
    <property type="term" value="F:ATP binding"/>
    <property type="evidence" value="ECO:0007669"/>
    <property type="project" value="UniProtKB-UniRule"/>
</dbReference>
<keyword evidence="14" id="KW-1185">Reference proteome</keyword>
<evidence type="ECO:0000256" key="1">
    <source>
        <dbReference type="ARBA" id="ARBA00005505"/>
    </source>
</evidence>
<dbReference type="GO" id="GO:0005737">
    <property type="term" value="C:cytoplasm"/>
    <property type="evidence" value="ECO:0007669"/>
    <property type="project" value="TreeGrafter"/>
</dbReference>
<dbReference type="InterPro" id="IPR008271">
    <property type="entry name" value="Ser/Thr_kinase_AS"/>
</dbReference>
<evidence type="ECO:0000313" key="13">
    <source>
        <dbReference type="EMBL" id="KAK7904280.1"/>
    </source>
</evidence>
<dbReference type="PANTHER" id="PTHR22984:SF11">
    <property type="entry name" value="AURORA KINASE-RELATED"/>
    <property type="match status" value="1"/>
</dbReference>
<comment type="catalytic activity">
    <reaction evidence="8">
        <text>L-threonyl-[protein] + ATP = O-phospho-L-threonyl-[protein] + ADP + H(+)</text>
        <dbReference type="Rhea" id="RHEA:46608"/>
        <dbReference type="Rhea" id="RHEA-COMP:11060"/>
        <dbReference type="Rhea" id="RHEA-COMP:11605"/>
        <dbReference type="ChEBI" id="CHEBI:15378"/>
        <dbReference type="ChEBI" id="CHEBI:30013"/>
        <dbReference type="ChEBI" id="CHEBI:30616"/>
        <dbReference type="ChEBI" id="CHEBI:61977"/>
        <dbReference type="ChEBI" id="CHEBI:456216"/>
        <dbReference type="EC" id="2.7.11.1"/>
    </reaction>
</comment>
<dbReference type="Pfam" id="PF00069">
    <property type="entry name" value="Pkinase"/>
    <property type="match status" value="1"/>
</dbReference>
<dbReference type="AlphaFoldDB" id="A0AAW0NRF7"/>
<keyword evidence="4" id="KW-0808">Transferase</keyword>
<evidence type="ECO:0000256" key="9">
    <source>
        <dbReference type="ARBA" id="ARBA00048679"/>
    </source>
</evidence>
<evidence type="ECO:0000313" key="14">
    <source>
        <dbReference type="Proteomes" id="UP001460270"/>
    </source>
</evidence>
<organism evidence="13 14">
    <name type="scientific">Mugilogobius chulae</name>
    <name type="common">yellowstripe goby</name>
    <dbReference type="NCBI Taxonomy" id="88201"/>
    <lineage>
        <taxon>Eukaryota</taxon>
        <taxon>Metazoa</taxon>
        <taxon>Chordata</taxon>
        <taxon>Craniata</taxon>
        <taxon>Vertebrata</taxon>
        <taxon>Euteleostomi</taxon>
        <taxon>Actinopterygii</taxon>
        <taxon>Neopterygii</taxon>
        <taxon>Teleostei</taxon>
        <taxon>Neoteleostei</taxon>
        <taxon>Acanthomorphata</taxon>
        <taxon>Gobiaria</taxon>
        <taxon>Gobiiformes</taxon>
        <taxon>Gobioidei</taxon>
        <taxon>Gobiidae</taxon>
        <taxon>Gobionellinae</taxon>
        <taxon>Mugilogobius</taxon>
    </lineage>
</organism>
<accession>A0AAW0NRF7</accession>
<evidence type="ECO:0000256" key="2">
    <source>
        <dbReference type="ARBA" id="ARBA00012513"/>
    </source>
</evidence>
<feature type="domain" description="Protein kinase" evidence="12">
    <location>
        <begin position="68"/>
        <end position="338"/>
    </location>
</feature>
<proteinExistence type="inferred from homology"/>
<evidence type="ECO:0000256" key="7">
    <source>
        <dbReference type="ARBA" id="ARBA00022840"/>
    </source>
</evidence>
<evidence type="ECO:0000256" key="8">
    <source>
        <dbReference type="ARBA" id="ARBA00047899"/>
    </source>
</evidence>
<evidence type="ECO:0000256" key="3">
    <source>
        <dbReference type="ARBA" id="ARBA00022527"/>
    </source>
</evidence>
<dbReference type="PROSITE" id="PS50011">
    <property type="entry name" value="PROTEIN_KINASE_DOM"/>
    <property type="match status" value="1"/>
</dbReference>
<evidence type="ECO:0000256" key="6">
    <source>
        <dbReference type="ARBA" id="ARBA00022777"/>
    </source>
</evidence>
<evidence type="ECO:0000256" key="10">
    <source>
        <dbReference type="PROSITE-ProRule" id="PRU10141"/>
    </source>
</evidence>
<dbReference type="SUPFAM" id="SSF56112">
    <property type="entry name" value="Protein kinase-like (PK-like)"/>
    <property type="match status" value="1"/>
</dbReference>
<keyword evidence="5 10" id="KW-0547">Nucleotide-binding</keyword>
<keyword evidence="7 10" id="KW-0067">ATP-binding</keyword>
<reference evidence="14" key="1">
    <citation type="submission" date="2024-04" db="EMBL/GenBank/DDBJ databases">
        <title>Salinicola lusitanus LLJ914,a marine bacterium isolated from the Okinawa Trough.</title>
        <authorList>
            <person name="Li J."/>
        </authorList>
    </citation>
    <scope>NUCLEOTIDE SEQUENCE [LARGE SCALE GENOMIC DNA]</scope>
</reference>
<dbReference type="InterPro" id="IPR051138">
    <property type="entry name" value="PIM_Ser/Thr_kinase"/>
</dbReference>
<dbReference type="SMART" id="SM00220">
    <property type="entry name" value="S_TKc"/>
    <property type="match status" value="1"/>
</dbReference>
<dbReference type="InterPro" id="IPR000719">
    <property type="entry name" value="Prot_kinase_dom"/>
</dbReference>
<evidence type="ECO:0000256" key="4">
    <source>
        <dbReference type="ARBA" id="ARBA00022679"/>
    </source>
</evidence>
<dbReference type="PROSITE" id="PS00108">
    <property type="entry name" value="PROTEIN_KINASE_ST"/>
    <property type="match status" value="1"/>
</dbReference>
<evidence type="ECO:0000259" key="12">
    <source>
        <dbReference type="PROSITE" id="PS50011"/>
    </source>
</evidence>
<dbReference type="Gene3D" id="1.10.510.10">
    <property type="entry name" value="Transferase(Phosphotransferase) domain 1"/>
    <property type="match status" value="1"/>
</dbReference>
<evidence type="ECO:0000256" key="5">
    <source>
        <dbReference type="ARBA" id="ARBA00022741"/>
    </source>
</evidence>
<dbReference type="GO" id="GO:0007346">
    <property type="term" value="P:regulation of mitotic cell cycle"/>
    <property type="evidence" value="ECO:0007669"/>
    <property type="project" value="TreeGrafter"/>
</dbReference>
<comment type="caution">
    <text evidence="13">The sequence shown here is derived from an EMBL/GenBank/DDBJ whole genome shotgun (WGS) entry which is preliminary data.</text>
</comment>
<protein>
    <recommendedName>
        <fullName evidence="2">non-specific serine/threonine protein kinase</fullName>
        <ecNumber evidence="2">2.7.11.1</ecNumber>
    </recommendedName>
</protein>
<comment type="catalytic activity">
    <reaction evidence="9">
        <text>L-seryl-[protein] + ATP = O-phospho-L-seryl-[protein] + ADP + H(+)</text>
        <dbReference type="Rhea" id="RHEA:17989"/>
        <dbReference type="Rhea" id="RHEA-COMP:9863"/>
        <dbReference type="Rhea" id="RHEA-COMP:11604"/>
        <dbReference type="ChEBI" id="CHEBI:15378"/>
        <dbReference type="ChEBI" id="CHEBI:29999"/>
        <dbReference type="ChEBI" id="CHEBI:30616"/>
        <dbReference type="ChEBI" id="CHEBI:83421"/>
        <dbReference type="ChEBI" id="CHEBI:456216"/>
        <dbReference type="EC" id="2.7.11.1"/>
    </reaction>
</comment>
<dbReference type="InterPro" id="IPR011009">
    <property type="entry name" value="Kinase-like_dom_sf"/>
</dbReference>
<dbReference type="Gene3D" id="3.30.200.20">
    <property type="entry name" value="Phosphorylase Kinase, domain 1"/>
    <property type="match status" value="1"/>
</dbReference>
<dbReference type="GO" id="GO:0043066">
    <property type="term" value="P:negative regulation of apoptotic process"/>
    <property type="evidence" value="ECO:0007669"/>
    <property type="project" value="TreeGrafter"/>
</dbReference>
<dbReference type="PANTHER" id="PTHR22984">
    <property type="entry name" value="SERINE/THREONINE-PROTEIN KINASE PIM"/>
    <property type="match status" value="1"/>
</dbReference>
<dbReference type="EC" id="2.7.11.1" evidence="2"/>
<feature type="binding site" evidence="10">
    <location>
        <position position="98"/>
    </location>
    <ligand>
        <name>ATP</name>
        <dbReference type="ChEBI" id="CHEBI:30616"/>
    </ligand>
</feature>
<evidence type="ECO:0000256" key="11">
    <source>
        <dbReference type="RuleBase" id="RU000304"/>
    </source>
</evidence>
<sequence length="339" mass="38391">MWFLQDVPCVSRRWTCGHLSRSPLSLLPDPDEGPSCFTTNLTAFSLATSSDLHCVDRYKRMYEEEIVNGKVRVLGKGGFGSVTAGHRKADHAPVAIKKTKKHKLVSKASDYNYISHVINNHIVDLPREVAVLIHLGAGPEAETHNVTPVLLDWFDLEEELILIFQRPAPCMNMVKYLNHKNDTGLCLCDIKNIMIQLVDKALEMQSKNVFHHDIKLDNILIETDGGLRARYIDFGCSDICSHEEMHSSSRGTEGYMPPESFTEGCYSAGPTTVWQLGTVLYVMLHGRLPFENNSELVEKEVRLQQTLSNDCKDFLRQCFKKNPRERATLALLRGHPWLN</sequence>
<gene>
    <name evidence="13" type="ORF">WMY93_016887</name>
</gene>
<dbReference type="PROSITE" id="PS00107">
    <property type="entry name" value="PROTEIN_KINASE_ATP"/>
    <property type="match status" value="1"/>
</dbReference>
<comment type="similarity">
    <text evidence="1">Belongs to the protein kinase superfamily. CAMK Ser/Thr protein kinase family. PIM subfamily.</text>
</comment>
<keyword evidence="6" id="KW-0418">Kinase</keyword>
<dbReference type="EMBL" id="JBBPFD010000012">
    <property type="protein sequence ID" value="KAK7904280.1"/>
    <property type="molecule type" value="Genomic_DNA"/>
</dbReference>
<keyword evidence="3 11" id="KW-0723">Serine/threonine-protein kinase</keyword>
<name>A0AAW0NRF7_9GOBI</name>
<dbReference type="InterPro" id="IPR017441">
    <property type="entry name" value="Protein_kinase_ATP_BS"/>
</dbReference>
<dbReference type="Proteomes" id="UP001460270">
    <property type="component" value="Unassembled WGS sequence"/>
</dbReference>
<dbReference type="GO" id="GO:0004674">
    <property type="term" value="F:protein serine/threonine kinase activity"/>
    <property type="evidence" value="ECO:0007669"/>
    <property type="project" value="UniProtKB-KW"/>
</dbReference>